<evidence type="ECO:0000313" key="1">
    <source>
        <dbReference type="EMBL" id="KAJ1675980.1"/>
    </source>
</evidence>
<dbReference type="EMBL" id="JAMZIH010005147">
    <property type="protein sequence ID" value="KAJ1675980.1"/>
    <property type="molecule type" value="Genomic_DNA"/>
</dbReference>
<gene>
    <name evidence="1" type="ORF">EV182_000193</name>
</gene>
<sequence>MSFNDLEAGFGGPRVSTSAPEDQEYRKVIQGLSQDIFLLNANRGQIGKLVDTLGTSKDTPELRQKLHDKREKTQALAKDIGHKLKELSKYQEDVDDTVKRKRRLEQEKLTRDFQKTLGEFQGVERLAAAKSRQALTQAKTAAQEQEERQLRLEEDQEEEQPLLDEQRHVQLRVLDNEINFNEALIRERESEIQEIEQGIIELNTVFRDLGTIVTEQQSLFDNIETNINNVKTHTSNASRELVRASEYQKRSRKLMCYIFIFVCIFLVIVFLIALS</sequence>
<organism evidence="1 2">
    <name type="scientific">Spiromyces aspiralis</name>
    <dbReference type="NCBI Taxonomy" id="68401"/>
    <lineage>
        <taxon>Eukaryota</taxon>
        <taxon>Fungi</taxon>
        <taxon>Fungi incertae sedis</taxon>
        <taxon>Zoopagomycota</taxon>
        <taxon>Kickxellomycotina</taxon>
        <taxon>Kickxellomycetes</taxon>
        <taxon>Kickxellales</taxon>
        <taxon>Kickxellaceae</taxon>
        <taxon>Spiromyces</taxon>
    </lineage>
</organism>
<proteinExistence type="predicted"/>
<evidence type="ECO:0000313" key="2">
    <source>
        <dbReference type="Proteomes" id="UP001145114"/>
    </source>
</evidence>
<reference evidence="1" key="1">
    <citation type="submission" date="2022-06" db="EMBL/GenBank/DDBJ databases">
        <title>Phylogenomic reconstructions and comparative analyses of Kickxellomycotina fungi.</title>
        <authorList>
            <person name="Reynolds N.K."/>
            <person name="Stajich J.E."/>
            <person name="Barry K."/>
            <person name="Grigoriev I.V."/>
            <person name="Crous P."/>
            <person name="Smith M.E."/>
        </authorList>
    </citation>
    <scope>NUCLEOTIDE SEQUENCE</scope>
    <source>
        <strain evidence="1">RSA 2271</strain>
    </source>
</reference>
<accession>A0ACC1HH83</accession>
<comment type="caution">
    <text evidence="1">The sequence shown here is derived from an EMBL/GenBank/DDBJ whole genome shotgun (WGS) entry which is preliminary data.</text>
</comment>
<dbReference type="Proteomes" id="UP001145114">
    <property type="component" value="Unassembled WGS sequence"/>
</dbReference>
<keyword evidence="2" id="KW-1185">Reference proteome</keyword>
<protein>
    <submittedName>
        <fullName evidence="1">Uncharacterized protein</fullName>
    </submittedName>
</protein>
<name>A0ACC1HH83_9FUNG</name>